<dbReference type="GO" id="GO:0002098">
    <property type="term" value="P:tRNA wobble uridine modification"/>
    <property type="evidence" value="ECO:0007669"/>
    <property type="project" value="InterPro"/>
</dbReference>
<evidence type="ECO:0000256" key="3">
    <source>
        <dbReference type="ARBA" id="ARBA00007653"/>
    </source>
</evidence>
<evidence type="ECO:0000313" key="14">
    <source>
        <dbReference type="EMBL" id="TKA96528.1"/>
    </source>
</evidence>
<dbReference type="InterPro" id="IPR026904">
    <property type="entry name" value="MnmG_C"/>
</dbReference>
<dbReference type="SUPFAM" id="SSF51905">
    <property type="entry name" value="FAD/NAD(P)-binding domain"/>
    <property type="match status" value="1"/>
</dbReference>
<dbReference type="SMART" id="SM01228">
    <property type="entry name" value="GIDA_assoc_3"/>
    <property type="match status" value="1"/>
</dbReference>
<comment type="cofactor">
    <cofactor evidence="1 11">
        <name>FAD</name>
        <dbReference type="ChEBI" id="CHEBI:57692"/>
    </cofactor>
</comment>
<sequence>MFHVKHFDVIVIGGGHAGAEAAAASARMGAKTALVTLTLAGIGVMSCNPAIGGLGKGHLVREIDALDGVMSRVADRAGIQYRLLNRKKGPAVQGPRAQADRKLYRMAMQATLGAQPNLTIIEGEVVDLIESAGRVSGAVLADGASLTASAVILTSGTFLNGLIHIGTQRQPGGRMGDRPSVRLAERLGDLGLPRGRLKTGTPPRLDGRTIDWSGLEMQPGDDVPTMFSFLNRSPEARQISCGITHTNERTHDIVRQNLGLSAMYGGHIEGVGPRYCPSIEDKIVRFAEKTEHQVFLEPEGLDDSTVYPNGISTSLPADVQENYVRTIKGLEQVQILQPGYAIEYDYFDPRELHATLELKSLKGLYFAGQINGTTGYEEAAAQGMVAGLNAALAAQGRDPALLSRSESYIGVMIDDLTSRGVTEPYRMFTSRAEYRLTLRADNADQRLTPLGLELGCVGPERATAFAEKATLMQQGRATLDAMQLSPTEIEAMGIRISQDGVRRSGYALLAFGEEAAEAVLRRSPDYAALPVEIREQLGRDALYAQYVDRQAQEAESLKRDEGVVIPADFDYSALSGLSSELKAKLLRSRPDSLAQAARLEGMTPSALTLILARLRRERRQQVAG</sequence>
<evidence type="ECO:0000256" key="10">
    <source>
        <dbReference type="ARBA" id="ARBA00031800"/>
    </source>
</evidence>
<dbReference type="PROSITE" id="PS01281">
    <property type="entry name" value="GIDA_2"/>
    <property type="match status" value="1"/>
</dbReference>
<dbReference type="InterPro" id="IPR004416">
    <property type="entry name" value="MnmG"/>
</dbReference>
<dbReference type="Gene3D" id="1.10.150.570">
    <property type="entry name" value="GidA associated domain, C-terminal subdomain"/>
    <property type="match status" value="1"/>
</dbReference>
<evidence type="ECO:0000256" key="5">
    <source>
        <dbReference type="ARBA" id="ARBA00022630"/>
    </source>
</evidence>
<evidence type="ECO:0000313" key="15">
    <source>
        <dbReference type="Proteomes" id="UP000306340"/>
    </source>
</evidence>
<gene>
    <name evidence="11 14" type="primary">mnmG</name>
    <name evidence="11" type="synonym">gidA</name>
    <name evidence="14" type="ORF">FAZ78_10970</name>
</gene>
<dbReference type="PROSITE" id="PS01280">
    <property type="entry name" value="GIDA_1"/>
    <property type="match status" value="1"/>
</dbReference>
<dbReference type="Pfam" id="PF13932">
    <property type="entry name" value="SAM_GIDA_C"/>
    <property type="match status" value="1"/>
</dbReference>
<feature type="region of interest" description="Disordered" evidence="12">
    <location>
        <begin position="192"/>
        <end position="217"/>
    </location>
</feature>
<comment type="subcellular location">
    <subcellularLocation>
        <location evidence="11">Cytoplasm</location>
    </subcellularLocation>
</comment>
<dbReference type="GO" id="GO:0050660">
    <property type="term" value="F:flavin adenine dinucleotide binding"/>
    <property type="evidence" value="ECO:0007669"/>
    <property type="project" value="UniProtKB-UniRule"/>
</dbReference>
<organism evidence="14 15">
    <name type="scientific">Cereibacter changlensis</name>
    <dbReference type="NCBI Taxonomy" id="402884"/>
    <lineage>
        <taxon>Bacteria</taxon>
        <taxon>Pseudomonadati</taxon>
        <taxon>Pseudomonadota</taxon>
        <taxon>Alphaproteobacteria</taxon>
        <taxon>Rhodobacterales</taxon>
        <taxon>Paracoccaceae</taxon>
        <taxon>Cereibacter</taxon>
    </lineage>
</organism>
<dbReference type="PANTHER" id="PTHR11806:SF0">
    <property type="entry name" value="PROTEIN MTO1 HOMOLOG, MITOCHONDRIAL"/>
    <property type="match status" value="1"/>
</dbReference>
<dbReference type="InterPro" id="IPR040131">
    <property type="entry name" value="MnmG_N"/>
</dbReference>
<dbReference type="HAMAP" id="MF_00129">
    <property type="entry name" value="MnmG_GidA"/>
    <property type="match status" value="1"/>
</dbReference>
<keyword evidence="8 11" id="KW-0520">NAD</keyword>
<dbReference type="GO" id="GO:0005829">
    <property type="term" value="C:cytosol"/>
    <property type="evidence" value="ECO:0007669"/>
    <property type="project" value="TreeGrafter"/>
</dbReference>
<evidence type="ECO:0000256" key="2">
    <source>
        <dbReference type="ARBA" id="ARBA00003717"/>
    </source>
</evidence>
<feature type="binding site" evidence="11">
    <location>
        <begin position="272"/>
        <end position="286"/>
    </location>
    <ligand>
        <name>NAD(+)</name>
        <dbReference type="ChEBI" id="CHEBI:57540"/>
    </ligand>
</feature>
<feature type="binding site" evidence="11">
    <location>
        <begin position="13"/>
        <end position="18"/>
    </location>
    <ligand>
        <name>FAD</name>
        <dbReference type="ChEBI" id="CHEBI:57692"/>
    </ligand>
</feature>
<proteinExistence type="inferred from homology"/>
<feature type="binding site" evidence="11">
    <location>
        <position position="369"/>
    </location>
    <ligand>
        <name>FAD</name>
        <dbReference type="ChEBI" id="CHEBI:57692"/>
    </ligand>
</feature>
<accession>A0A4U0YXM2</accession>
<keyword evidence="6 11" id="KW-0819">tRNA processing</keyword>
<evidence type="ECO:0000256" key="1">
    <source>
        <dbReference type="ARBA" id="ARBA00001974"/>
    </source>
</evidence>
<dbReference type="FunFam" id="1.10.150.570:FF:000001">
    <property type="entry name" value="tRNA uridine 5-carboxymethylaminomethyl modification enzyme MnmG"/>
    <property type="match status" value="1"/>
</dbReference>
<comment type="function">
    <text evidence="2 11">NAD-binding protein involved in the addition of a carboxymethylaminomethyl (cmnm) group at the wobble position (U34) of certain tRNAs, forming tRNA-cmnm(5)s(2)U34.</text>
</comment>
<dbReference type="InterPro" id="IPR044920">
    <property type="entry name" value="MnmG_C_subdom_sf"/>
</dbReference>
<evidence type="ECO:0000256" key="7">
    <source>
        <dbReference type="ARBA" id="ARBA00022827"/>
    </source>
</evidence>
<dbReference type="InterPro" id="IPR036188">
    <property type="entry name" value="FAD/NAD-bd_sf"/>
</dbReference>
<dbReference type="Pfam" id="PF21680">
    <property type="entry name" value="GIDA_C_1st"/>
    <property type="match status" value="1"/>
</dbReference>
<evidence type="ECO:0000259" key="13">
    <source>
        <dbReference type="SMART" id="SM01228"/>
    </source>
</evidence>
<dbReference type="FunFam" id="3.50.50.60:FF:000082">
    <property type="entry name" value="protein MTO1 homolog, mitochondrial isoform X1"/>
    <property type="match status" value="1"/>
</dbReference>
<dbReference type="InterPro" id="IPR049312">
    <property type="entry name" value="GIDA_C_N"/>
</dbReference>
<feature type="binding site" evidence="11">
    <location>
        <position position="125"/>
    </location>
    <ligand>
        <name>FAD</name>
        <dbReference type="ChEBI" id="CHEBI:57692"/>
    </ligand>
</feature>
<evidence type="ECO:0000256" key="12">
    <source>
        <dbReference type="SAM" id="MobiDB-lite"/>
    </source>
</evidence>
<evidence type="ECO:0000256" key="8">
    <source>
        <dbReference type="ARBA" id="ARBA00023027"/>
    </source>
</evidence>
<reference evidence="14 15" key="1">
    <citation type="submission" date="2019-04" db="EMBL/GenBank/DDBJ databases">
        <title>Crypto-aerobic microbial life in anoxic (sulfidic) marine sediments.</title>
        <authorList>
            <person name="Bhattacharya S."/>
            <person name="Roy C."/>
            <person name="Mondal N."/>
            <person name="Sarkar J."/>
            <person name="Mandal S."/>
            <person name="Rameez M.J."/>
            <person name="Ghosh W."/>
        </authorList>
    </citation>
    <scope>NUCLEOTIDE SEQUENCE [LARGE SCALE GENOMIC DNA]</scope>
    <source>
        <strain evidence="14 15">SBBC</strain>
    </source>
</reference>
<comment type="subunit">
    <text evidence="9 11">Homodimer. Heterotetramer of two MnmE and two MnmG subunits.</text>
</comment>
<dbReference type="NCBIfam" id="TIGR00136">
    <property type="entry name" value="mnmG_gidA"/>
    <property type="match status" value="1"/>
</dbReference>
<dbReference type="InterPro" id="IPR020595">
    <property type="entry name" value="MnmG-rel_CS"/>
</dbReference>
<feature type="binding site" evidence="11">
    <location>
        <position position="180"/>
    </location>
    <ligand>
        <name>FAD</name>
        <dbReference type="ChEBI" id="CHEBI:57692"/>
    </ligand>
</feature>
<keyword evidence="5 11" id="KW-0285">Flavoprotein</keyword>
<dbReference type="AlphaFoldDB" id="A0A4U0YXM2"/>
<dbReference type="PRINTS" id="PR00411">
    <property type="entry name" value="PNDRDTASEI"/>
</dbReference>
<evidence type="ECO:0000256" key="4">
    <source>
        <dbReference type="ARBA" id="ARBA00020461"/>
    </source>
</evidence>
<dbReference type="InterPro" id="IPR002218">
    <property type="entry name" value="MnmG-rel"/>
</dbReference>
<dbReference type="PANTHER" id="PTHR11806">
    <property type="entry name" value="GLUCOSE INHIBITED DIVISION PROTEIN A"/>
    <property type="match status" value="1"/>
</dbReference>
<protein>
    <recommendedName>
        <fullName evidence="4 11">tRNA uridine 5-carboxymethylaminomethyl modification enzyme MnmG</fullName>
    </recommendedName>
    <alternativeName>
        <fullName evidence="10 11">Glucose-inhibited division protein A</fullName>
    </alternativeName>
</protein>
<dbReference type="InterPro" id="IPR047001">
    <property type="entry name" value="MnmG_C_subdom"/>
</dbReference>
<keyword evidence="11" id="KW-0963">Cytoplasm</keyword>
<evidence type="ECO:0000256" key="9">
    <source>
        <dbReference type="ARBA" id="ARBA00025948"/>
    </source>
</evidence>
<dbReference type="GO" id="GO:0030488">
    <property type="term" value="P:tRNA methylation"/>
    <property type="evidence" value="ECO:0007669"/>
    <property type="project" value="TreeGrafter"/>
</dbReference>
<evidence type="ECO:0000256" key="11">
    <source>
        <dbReference type="HAMAP-Rule" id="MF_00129"/>
    </source>
</evidence>
<evidence type="ECO:0000256" key="6">
    <source>
        <dbReference type="ARBA" id="ARBA00022694"/>
    </source>
</evidence>
<name>A0A4U0YXM2_9RHOB</name>
<dbReference type="EMBL" id="SWAU01000090">
    <property type="protein sequence ID" value="TKA96528.1"/>
    <property type="molecule type" value="Genomic_DNA"/>
</dbReference>
<comment type="caution">
    <text evidence="14">The sequence shown here is derived from an EMBL/GenBank/DDBJ whole genome shotgun (WGS) entry which is preliminary data.</text>
</comment>
<keyword evidence="7 11" id="KW-0274">FAD</keyword>
<dbReference type="Proteomes" id="UP000306340">
    <property type="component" value="Unassembled WGS sequence"/>
</dbReference>
<feature type="domain" description="tRNA uridine 5-carboxymethylaminomethyl modification enzyme C-terminal subdomain" evidence="13">
    <location>
        <begin position="541"/>
        <end position="612"/>
    </location>
</feature>
<dbReference type="Gene3D" id="3.50.50.60">
    <property type="entry name" value="FAD/NAD(P)-binding domain"/>
    <property type="match status" value="2"/>
</dbReference>
<dbReference type="Pfam" id="PF01134">
    <property type="entry name" value="GIDA"/>
    <property type="match status" value="1"/>
</dbReference>
<dbReference type="FunFam" id="3.50.50.60:FF:000002">
    <property type="entry name" value="tRNA uridine 5-carboxymethylaminomethyl modification enzyme MnmG"/>
    <property type="match status" value="1"/>
</dbReference>
<comment type="similarity">
    <text evidence="3 11">Belongs to the MnmG family.</text>
</comment>